<proteinExistence type="inferred from homology"/>
<dbReference type="Gene3D" id="3.30.70.120">
    <property type="match status" value="1"/>
</dbReference>
<dbReference type="PROSITE" id="PS00638">
    <property type="entry name" value="PII_GLNB_CTER"/>
    <property type="match status" value="1"/>
</dbReference>
<evidence type="ECO:0000313" key="8">
    <source>
        <dbReference type="EMBL" id="RBP39713.1"/>
    </source>
</evidence>
<feature type="modified residue" description="O-UMP-tyrosine" evidence="6">
    <location>
        <position position="77"/>
    </location>
</feature>
<dbReference type="PANTHER" id="PTHR30115">
    <property type="entry name" value="NITROGEN REGULATORY PROTEIN P-II"/>
    <property type="match status" value="1"/>
</dbReference>
<protein>
    <submittedName>
        <fullName evidence="8">Nitrogen regulatory protein P-II family</fullName>
    </submittedName>
</protein>
<dbReference type="InterPro" id="IPR011322">
    <property type="entry name" value="N-reg_PII-like_a/b"/>
</dbReference>
<dbReference type="GO" id="GO:0030234">
    <property type="term" value="F:enzyme regulator activity"/>
    <property type="evidence" value="ECO:0007669"/>
    <property type="project" value="InterPro"/>
</dbReference>
<dbReference type="SUPFAM" id="SSF54913">
    <property type="entry name" value="GlnB-like"/>
    <property type="match status" value="1"/>
</dbReference>
<dbReference type="AlphaFoldDB" id="A0A366HBJ3"/>
<comment type="subunit">
    <text evidence="1">Homotrimer.</text>
</comment>
<keyword evidence="5" id="KW-0804">Transcription</keyword>
<keyword evidence="9" id="KW-1185">Reference proteome</keyword>
<dbReference type="PRINTS" id="PR00340">
    <property type="entry name" value="PIIGLNB"/>
</dbReference>
<dbReference type="InterPro" id="IPR015867">
    <property type="entry name" value="N-reg_PII/ATP_PRibTrfase_C"/>
</dbReference>
<dbReference type="FunFam" id="3.30.70.120:FF:000001">
    <property type="entry name" value="Nitrogen regulatory protein P-II"/>
    <property type="match status" value="1"/>
</dbReference>
<name>A0A366HBJ3_9BACT</name>
<evidence type="ECO:0000256" key="4">
    <source>
        <dbReference type="ARBA" id="ARBA00023015"/>
    </source>
</evidence>
<organism evidence="8 9">
    <name type="scientific">Roseimicrobium gellanilyticum</name>
    <dbReference type="NCBI Taxonomy" id="748857"/>
    <lineage>
        <taxon>Bacteria</taxon>
        <taxon>Pseudomonadati</taxon>
        <taxon>Verrucomicrobiota</taxon>
        <taxon>Verrucomicrobiia</taxon>
        <taxon>Verrucomicrobiales</taxon>
        <taxon>Verrucomicrobiaceae</taxon>
        <taxon>Roseimicrobium</taxon>
    </lineage>
</organism>
<sequence>MMEWQLGNAAGKKTQHHAIYHPNQSSMKKVEAIIKPFKLEDVKEALAEVGVQGMTVVEVKGFGRQKGHTEIYRGSEYTVDFLPKVKIEVVVEGDRCDTVVDAIVKAANTGKIGDGKVFVSDVVEAIRIRTGERGREAVSGN</sequence>
<dbReference type="PROSITE" id="PS51343">
    <property type="entry name" value="PII_GLNB_DOM"/>
    <property type="match status" value="1"/>
</dbReference>
<comment type="similarity">
    <text evidence="7">Belongs to the P(II) protein family.</text>
</comment>
<evidence type="ECO:0000256" key="3">
    <source>
        <dbReference type="ARBA" id="ARBA00022741"/>
    </source>
</evidence>
<dbReference type="GO" id="GO:0005524">
    <property type="term" value="F:ATP binding"/>
    <property type="evidence" value="ECO:0007669"/>
    <property type="project" value="TreeGrafter"/>
</dbReference>
<keyword evidence="3" id="KW-0547">Nucleotide-binding</keyword>
<evidence type="ECO:0000256" key="5">
    <source>
        <dbReference type="ARBA" id="ARBA00023163"/>
    </source>
</evidence>
<dbReference type="InterPro" id="IPR002332">
    <property type="entry name" value="N-reg_PII_urydylation_site"/>
</dbReference>
<dbReference type="SMART" id="SM00938">
    <property type="entry name" value="P-II"/>
    <property type="match status" value="1"/>
</dbReference>
<reference evidence="8 9" key="1">
    <citation type="submission" date="2018-06" db="EMBL/GenBank/DDBJ databases">
        <title>Genomic Encyclopedia of Type Strains, Phase IV (KMG-IV): sequencing the most valuable type-strain genomes for metagenomic binning, comparative biology and taxonomic classification.</title>
        <authorList>
            <person name="Goeker M."/>
        </authorList>
    </citation>
    <scope>NUCLEOTIDE SEQUENCE [LARGE SCALE GENOMIC DNA]</scope>
    <source>
        <strain evidence="8 9">DSM 25532</strain>
    </source>
</reference>
<dbReference type="EMBL" id="QNRR01000009">
    <property type="protein sequence ID" value="RBP39713.1"/>
    <property type="molecule type" value="Genomic_DNA"/>
</dbReference>
<evidence type="ECO:0000313" key="9">
    <source>
        <dbReference type="Proteomes" id="UP000253426"/>
    </source>
</evidence>
<dbReference type="PANTHER" id="PTHR30115:SF11">
    <property type="entry name" value="NITROGEN REGULATORY PROTEIN P-II HOMOLOG"/>
    <property type="match status" value="1"/>
</dbReference>
<evidence type="ECO:0000256" key="7">
    <source>
        <dbReference type="RuleBase" id="RU003936"/>
    </source>
</evidence>
<comment type="caution">
    <text evidence="8">The sequence shown here is derived from an EMBL/GenBank/DDBJ whole genome shotgun (WGS) entry which is preliminary data.</text>
</comment>
<keyword evidence="2 6" id="KW-0597">Phosphoprotein</keyword>
<dbReference type="Proteomes" id="UP000253426">
    <property type="component" value="Unassembled WGS sequence"/>
</dbReference>
<accession>A0A366HBJ3</accession>
<dbReference type="Pfam" id="PF00543">
    <property type="entry name" value="P-II"/>
    <property type="match status" value="1"/>
</dbReference>
<dbReference type="InterPro" id="IPR002187">
    <property type="entry name" value="N-reg_PII"/>
</dbReference>
<dbReference type="GO" id="GO:0006808">
    <property type="term" value="P:regulation of nitrogen utilization"/>
    <property type="evidence" value="ECO:0007669"/>
    <property type="project" value="InterPro"/>
</dbReference>
<evidence type="ECO:0000256" key="1">
    <source>
        <dbReference type="ARBA" id="ARBA00011233"/>
    </source>
</evidence>
<evidence type="ECO:0000256" key="6">
    <source>
        <dbReference type="PIRSR" id="PIRSR602187-50"/>
    </source>
</evidence>
<dbReference type="GO" id="GO:0005829">
    <property type="term" value="C:cytosol"/>
    <property type="evidence" value="ECO:0007669"/>
    <property type="project" value="TreeGrafter"/>
</dbReference>
<gene>
    <name evidence="8" type="ORF">DES53_109140</name>
</gene>
<dbReference type="PROSITE" id="PS00496">
    <property type="entry name" value="PII_GLNB_UMP"/>
    <property type="match status" value="1"/>
</dbReference>
<evidence type="ECO:0000256" key="2">
    <source>
        <dbReference type="ARBA" id="ARBA00022553"/>
    </source>
</evidence>
<keyword evidence="4" id="KW-0805">Transcription regulation</keyword>
<dbReference type="InterPro" id="IPR017918">
    <property type="entry name" value="N-reg_PII_CS"/>
</dbReference>